<accession>A0A5C7AQP6</accession>
<evidence type="ECO:0008006" key="3">
    <source>
        <dbReference type="Google" id="ProtNLM"/>
    </source>
</evidence>
<dbReference type="OrthoDB" id="1447646at2"/>
<reference evidence="1 2" key="1">
    <citation type="submission" date="2019-08" db="EMBL/GenBank/DDBJ databases">
        <title>Genome sequence of Gelidibacter salicanalis IC162T.</title>
        <authorList>
            <person name="Bowman J.P."/>
        </authorList>
    </citation>
    <scope>NUCLEOTIDE SEQUENCE [LARGE SCALE GENOMIC DNA]</scope>
    <source>
        <strain evidence="1 2">IC162</strain>
    </source>
</reference>
<dbReference type="Proteomes" id="UP000321734">
    <property type="component" value="Unassembled WGS sequence"/>
</dbReference>
<sequence>MRSVILIIALSTLSIGFSCRSYTNNSKNTEKLKKTTTLCPEDGNCSFKSSPKTSVVFKTDELGIGYVDFLEKEASLLTFEYQRTEVQHTLDGHYMERVYIELPPAPRAISLTNSELQEVNLLFERRCYCKGETGVYPINRGTLKLTPLEDDRFHLELWFTTSEVPHIISKIEETFSLKKP</sequence>
<dbReference type="RefSeq" id="WP_146891745.1">
    <property type="nucleotide sequence ID" value="NZ_VORX01000003.1"/>
</dbReference>
<proteinExistence type="predicted"/>
<dbReference type="PROSITE" id="PS51257">
    <property type="entry name" value="PROKAR_LIPOPROTEIN"/>
    <property type="match status" value="1"/>
</dbReference>
<comment type="caution">
    <text evidence="1">The sequence shown here is derived from an EMBL/GenBank/DDBJ whole genome shotgun (WGS) entry which is preliminary data.</text>
</comment>
<protein>
    <recommendedName>
        <fullName evidence="3">Lipoprotein</fullName>
    </recommendedName>
</protein>
<keyword evidence="2" id="KW-1185">Reference proteome</keyword>
<evidence type="ECO:0000313" key="1">
    <source>
        <dbReference type="EMBL" id="TXE08182.1"/>
    </source>
</evidence>
<evidence type="ECO:0000313" key="2">
    <source>
        <dbReference type="Proteomes" id="UP000321734"/>
    </source>
</evidence>
<dbReference type="EMBL" id="VORX01000003">
    <property type="protein sequence ID" value="TXE08182.1"/>
    <property type="molecule type" value="Genomic_DNA"/>
</dbReference>
<gene>
    <name evidence="1" type="ORF">ES711_06615</name>
</gene>
<name>A0A5C7AQP6_9FLAO</name>
<dbReference type="AlphaFoldDB" id="A0A5C7AQP6"/>
<organism evidence="1 2">
    <name type="scientific">Gelidibacter salicanalis</name>
    <dbReference type="NCBI Taxonomy" id="291193"/>
    <lineage>
        <taxon>Bacteria</taxon>
        <taxon>Pseudomonadati</taxon>
        <taxon>Bacteroidota</taxon>
        <taxon>Flavobacteriia</taxon>
        <taxon>Flavobacteriales</taxon>
        <taxon>Flavobacteriaceae</taxon>
        <taxon>Gelidibacter</taxon>
    </lineage>
</organism>